<dbReference type="AlphaFoldDB" id="A0A914KSK3"/>
<comment type="similarity">
    <text evidence="1">Belongs to the methyltransferase superfamily. L-isoaspartyl/D-aspartyl protein methyltransferase family.</text>
</comment>
<evidence type="ECO:0000313" key="3">
    <source>
        <dbReference type="WBParaSite" id="Minc3s00074g03677"/>
    </source>
</evidence>
<organism evidence="2 3">
    <name type="scientific">Meloidogyne incognita</name>
    <name type="common">Southern root-knot nematode worm</name>
    <name type="synonym">Oxyuris incognita</name>
    <dbReference type="NCBI Taxonomy" id="6306"/>
    <lineage>
        <taxon>Eukaryota</taxon>
        <taxon>Metazoa</taxon>
        <taxon>Ecdysozoa</taxon>
        <taxon>Nematoda</taxon>
        <taxon>Chromadorea</taxon>
        <taxon>Rhabditida</taxon>
        <taxon>Tylenchina</taxon>
        <taxon>Tylenchomorpha</taxon>
        <taxon>Tylenchoidea</taxon>
        <taxon>Meloidogynidae</taxon>
        <taxon>Meloidogyninae</taxon>
        <taxon>Meloidogyne</taxon>
        <taxon>Meloidogyne incognita group</taxon>
    </lineage>
</organism>
<dbReference type="WBParaSite" id="Minc3s00074g03677">
    <property type="protein sequence ID" value="Minc3s00074g03677"/>
    <property type="gene ID" value="Minc3s00074g03677"/>
</dbReference>
<protein>
    <submittedName>
        <fullName evidence="3">Protein-L-isoaspartate O-methyltransferase</fullName>
    </submittedName>
</protein>
<proteinExistence type="inferred from homology"/>
<dbReference type="PANTHER" id="PTHR11579">
    <property type="entry name" value="PROTEIN-L-ISOASPARTATE O-METHYLTRANSFERASE"/>
    <property type="match status" value="1"/>
</dbReference>
<dbReference type="SUPFAM" id="SSF53335">
    <property type="entry name" value="S-adenosyl-L-methionine-dependent methyltransferases"/>
    <property type="match status" value="1"/>
</dbReference>
<dbReference type="Gene3D" id="3.40.50.150">
    <property type="entry name" value="Vaccinia Virus protein VP39"/>
    <property type="match status" value="1"/>
</dbReference>
<dbReference type="Proteomes" id="UP000887563">
    <property type="component" value="Unplaced"/>
</dbReference>
<keyword evidence="2" id="KW-1185">Reference proteome</keyword>
<name>A0A914KSK3_MELIC</name>
<dbReference type="InterPro" id="IPR029063">
    <property type="entry name" value="SAM-dependent_MTases_sf"/>
</dbReference>
<dbReference type="GO" id="GO:0005737">
    <property type="term" value="C:cytoplasm"/>
    <property type="evidence" value="ECO:0007669"/>
    <property type="project" value="TreeGrafter"/>
</dbReference>
<dbReference type="Pfam" id="PF01135">
    <property type="entry name" value="PCMT"/>
    <property type="match status" value="1"/>
</dbReference>
<evidence type="ECO:0000256" key="1">
    <source>
        <dbReference type="ARBA" id="ARBA00005369"/>
    </source>
</evidence>
<evidence type="ECO:0000313" key="2">
    <source>
        <dbReference type="Proteomes" id="UP000887563"/>
    </source>
</evidence>
<dbReference type="InterPro" id="IPR000682">
    <property type="entry name" value="PCMT"/>
</dbReference>
<dbReference type="GO" id="GO:0004719">
    <property type="term" value="F:protein-L-isoaspartate (D-aspartate) O-methyltransferase activity"/>
    <property type="evidence" value="ECO:0007669"/>
    <property type="project" value="InterPro"/>
</dbReference>
<accession>A0A914KSK3</accession>
<reference evidence="3" key="1">
    <citation type="submission" date="2022-11" db="UniProtKB">
        <authorList>
            <consortium name="WormBaseParasite"/>
        </authorList>
    </citation>
    <scope>IDENTIFICATION</scope>
</reference>
<sequence length="144" mass="15813">MGLVASVGKNNDELVDNLVKHDSIKMRLVDRGKFMPENDVEENAYKDSAWKSDLGLPGFLHISAPCIYANVLEHLDLQKGQSFLNIGSGTGYLSTMAGFFLEENGINHGVELYMVNHNNDNNKGAGDTDDDGNTTSNLNPLIWI</sequence>
<dbReference type="PANTHER" id="PTHR11579:SF9">
    <property type="entry name" value="PROTEIN-L-ISOASPARTATE O-METHYLTRANSFERASE"/>
    <property type="match status" value="1"/>
</dbReference>